<accession>A0A067FGJ8</accession>
<name>A0A067FGJ8_CITSI</name>
<sequence length="64" mass="7415">MTVSAFEYPIEGEAELDTSASYLQKPRNGNFTSHAPFRLTWERNIRGIFGRLREMTKTPVRVIQ</sequence>
<feature type="non-terminal residue" evidence="1">
    <location>
        <position position="64"/>
    </location>
</feature>
<evidence type="ECO:0000313" key="1">
    <source>
        <dbReference type="EMBL" id="KDO62311.1"/>
    </source>
</evidence>
<keyword evidence="2" id="KW-1185">Reference proteome</keyword>
<protein>
    <submittedName>
        <fullName evidence="1">Uncharacterized protein</fullName>
    </submittedName>
</protein>
<proteinExistence type="predicted"/>
<reference evidence="1 2" key="1">
    <citation type="submission" date="2014-04" db="EMBL/GenBank/DDBJ databases">
        <authorList>
            <consortium name="International Citrus Genome Consortium"/>
            <person name="Gmitter F."/>
            <person name="Chen C."/>
            <person name="Farmerie W."/>
            <person name="Harkins T."/>
            <person name="Desany B."/>
            <person name="Mohiuddin M."/>
            <person name="Kodira C."/>
            <person name="Borodovsky M."/>
            <person name="Lomsadze A."/>
            <person name="Burns P."/>
            <person name="Jenkins J."/>
            <person name="Prochnik S."/>
            <person name="Shu S."/>
            <person name="Chapman J."/>
            <person name="Pitluck S."/>
            <person name="Schmutz J."/>
            <person name="Rokhsar D."/>
        </authorList>
    </citation>
    <scope>NUCLEOTIDE SEQUENCE</scope>
</reference>
<dbReference type="Proteomes" id="UP000027120">
    <property type="component" value="Unassembled WGS sequence"/>
</dbReference>
<dbReference type="EMBL" id="KK784920">
    <property type="protein sequence ID" value="KDO62311.1"/>
    <property type="molecule type" value="Genomic_DNA"/>
</dbReference>
<gene>
    <name evidence="1" type="ORF">CISIN_1g0330142mg</name>
</gene>
<organism evidence="1 2">
    <name type="scientific">Citrus sinensis</name>
    <name type="common">Sweet orange</name>
    <name type="synonym">Citrus aurantium var. sinensis</name>
    <dbReference type="NCBI Taxonomy" id="2711"/>
    <lineage>
        <taxon>Eukaryota</taxon>
        <taxon>Viridiplantae</taxon>
        <taxon>Streptophyta</taxon>
        <taxon>Embryophyta</taxon>
        <taxon>Tracheophyta</taxon>
        <taxon>Spermatophyta</taxon>
        <taxon>Magnoliopsida</taxon>
        <taxon>eudicotyledons</taxon>
        <taxon>Gunneridae</taxon>
        <taxon>Pentapetalae</taxon>
        <taxon>rosids</taxon>
        <taxon>malvids</taxon>
        <taxon>Sapindales</taxon>
        <taxon>Rutaceae</taxon>
        <taxon>Aurantioideae</taxon>
        <taxon>Citrus</taxon>
    </lineage>
</organism>
<dbReference type="AlphaFoldDB" id="A0A067FGJ8"/>
<evidence type="ECO:0000313" key="2">
    <source>
        <dbReference type="Proteomes" id="UP000027120"/>
    </source>
</evidence>